<feature type="transmembrane region" description="Helical" evidence="8">
    <location>
        <begin position="216"/>
        <end position="235"/>
    </location>
</feature>
<sequence>MADNEDGTTGQDQGVDRSEGSDRGFRSQGCCCYFPKRYLITLLTGFGMLLVYSMRTNVGIAAITILDLQAHTKVGTERAKWGLPTVEWTTRMIGFLHSVFYIGFFLSHIPAGYLTTVWPCHRIYGGSILLSASLNLLIPISIEELGYITTCAVRFLQGITEGFLYPSCYGLLRHWSTTTERGRLLSGVLSGSYMGAIIGFPLAGFITHYISWQYVFYASGGSCILWYMLWMFIVYEKPGHHPCINEDELNFITKAQGSECIEYENLQVPWKQILTSLPVIALCVCHFTRFWVFILMLTNEPYYLNMFGFSIAENGLYSSIPHIVKVLFAFTSGYIADFFLSSTRCTTTIVRKCLTCGGFGVQALCFYVLTLIYDGTTVLIVLSLGIGFFGLTVSGWQINHYDLSVRYAGLLVSITSAFGCLGAVAAPLVAGEFLHGKDLLGWDYVFYTTSGLLVFTTIFYLIFGSGEEQPWANPPAGVKLVQKVDPLVRAPYKIYKQQKPNNNLDKVYAHHRPSLDLDDGPDKARDETIIGKSADNETQHRIQPPEDQNNRVVQRMVQKIESFDKS</sequence>
<evidence type="ECO:0000256" key="6">
    <source>
        <dbReference type="ARBA" id="ARBA00023136"/>
    </source>
</evidence>
<protein>
    <recommendedName>
        <fullName evidence="9">Major facilitator superfamily (MFS) profile domain-containing protein</fullName>
    </recommendedName>
</protein>
<dbReference type="GO" id="GO:0050803">
    <property type="term" value="P:regulation of synapse structure or activity"/>
    <property type="evidence" value="ECO:0007669"/>
    <property type="project" value="TreeGrafter"/>
</dbReference>
<evidence type="ECO:0000256" key="1">
    <source>
        <dbReference type="ARBA" id="ARBA00004141"/>
    </source>
</evidence>
<feature type="region of interest" description="Disordered" evidence="7">
    <location>
        <begin position="512"/>
        <end position="552"/>
    </location>
</feature>
<dbReference type="SUPFAM" id="SSF103473">
    <property type="entry name" value="MFS general substrate transporter"/>
    <property type="match status" value="1"/>
</dbReference>
<dbReference type="InterPro" id="IPR011701">
    <property type="entry name" value="MFS"/>
</dbReference>
<dbReference type="GO" id="GO:0005313">
    <property type="term" value="F:L-glutamate transmembrane transporter activity"/>
    <property type="evidence" value="ECO:0007669"/>
    <property type="project" value="TreeGrafter"/>
</dbReference>
<dbReference type="Pfam" id="PF07690">
    <property type="entry name" value="MFS_1"/>
    <property type="match status" value="1"/>
</dbReference>
<feature type="compositionally biased region" description="Basic and acidic residues" evidence="7">
    <location>
        <begin position="520"/>
        <end position="544"/>
    </location>
</feature>
<keyword evidence="6 8" id="KW-0472">Membrane</keyword>
<dbReference type="Proteomes" id="UP001186944">
    <property type="component" value="Unassembled WGS sequence"/>
</dbReference>
<gene>
    <name evidence="10" type="ORF">FSP39_020244</name>
</gene>
<dbReference type="GO" id="GO:0005326">
    <property type="term" value="F:neurotransmitter transmembrane transporter activity"/>
    <property type="evidence" value="ECO:0007669"/>
    <property type="project" value="TreeGrafter"/>
</dbReference>
<feature type="transmembrane region" description="Helical" evidence="8">
    <location>
        <begin position="273"/>
        <end position="296"/>
    </location>
</feature>
<feature type="transmembrane region" description="Helical" evidence="8">
    <location>
        <begin position="378"/>
        <end position="396"/>
    </location>
</feature>
<feature type="transmembrane region" description="Helical" evidence="8">
    <location>
        <begin position="408"/>
        <end position="429"/>
    </location>
</feature>
<evidence type="ECO:0000256" key="5">
    <source>
        <dbReference type="ARBA" id="ARBA00022989"/>
    </source>
</evidence>
<dbReference type="PANTHER" id="PTHR11662">
    <property type="entry name" value="SOLUTE CARRIER FAMILY 17"/>
    <property type="match status" value="1"/>
</dbReference>
<proteinExistence type="predicted"/>
<dbReference type="GO" id="GO:0015293">
    <property type="term" value="F:symporter activity"/>
    <property type="evidence" value="ECO:0007669"/>
    <property type="project" value="UniProtKB-KW"/>
</dbReference>
<name>A0AA88YF00_PINIB</name>
<evidence type="ECO:0000259" key="9">
    <source>
        <dbReference type="PROSITE" id="PS50850"/>
    </source>
</evidence>
<dbReference type="InterPro" id="IPR020846">
    <property type="entry name" value="MFS_dom"/>
</dbReference>
<feature type="transmembrane region" description="Helical" evidence="8">
    <location>
        <begin position="444"/>
        <end position="463"/>
    </location>
</feature>
<feature type="compositionally biased region" description="Basic and acidic residues" evidence="7">
    <location>
        <begin position="14"/>
        <end position="25"/>
    </location>
</feature>
<comment type="caution">
    <text evidence="10">The sequence shown here is derived from an EMBL/GenBank/DDBJ whole genome shotgun (WGS) entry which is preliminary data.</text>
</comment>
<dbReference type="InterPro" id="IPR036259">
    <property type="entry name" value="MFS_trans_sf"/>
</dbReference>
<evidence type="ECO:0000256" key="3">
    <source>
        <dbReference type="ARBA" id="ARBA00022692"/>
    </source>
</evidence>
<evidence type="ECO:0000313" key="11">
    <source>
        <dbReference type="Proteomes" id="UP001186944"/>
    </source>
</evidence>
<dbReference type="AlphaFoldDB" id="A0AA88YF00"/>
<evidence type="ECO:0000313" key="10">
    <source>
        <dbReference type="EMBL" id="KAK3103573.1"/>
    </source>
</evidence>
<keyword evidence="2" id="KW-0813">Transport</keyword>
<dbReference type="PROSITE" id="PS50850">
    <property type="entry name" value="MFS"/>
    <property type="match status" value="1"/>
</dbReference>
<evidence type="ECO:0000256" key="2">
    <source>
        <dbReference type="ARBA" id="ARBA00022448"/>
    </source>
</evidence>
<dbReference type="EMBL" id="VSWD01000005">
    <property type="protein sequence ID" value="KAK3103573.1"/>
    <property type="molecule type" value="Genomic_DNA"/>
</dbReference>
<comment type="subcellular location">
    <subcellularLocation>
        <location evidence="1">Membrane</location>
        <topology evidence="1">Multi-pass membrane protein</topology>
    </subcellularLocation>
</comment>
<accession>A0AA88YF00</accession>
<dbReference type="Gene3D" id="1.20.1250.20">
    <property type="entry name" value="MFS general substrate transporter like domains"/>
    <property type="match status" value="2"/>
</dbReference>
<feature type="transmembrane region" description="Helical" evidence="8">
    <location>
        <begin position="352"/>
        <end position="372"/>
    </location>
</feature>
<feature type="region of interest" description="Disordered" evidence="7">
    <location>
        <begin position="1"/>
        <end position="25"/>
    </location>
</feature>
<feature type="transmembrane region" description="Helical" evidence="8">
    <location>
        <begin position="46"/>
        <end position="68"/>
    </location>
</feature>
<reference evidence="10" key="1">
    <citation type="submission" date="2019-08" db="EMBL/GenBank/DDBJ databases">
        <title>The improved chromosome-level genome for the pearl oyster Pinctada fucata martensii using PacBio sequencing and Hi-C.</title>
        <authorList>
            <person name="Zheng Z."/>
        </authorList>
    </citation>
    <scope>NUCLEOTIDE SEQUENCE</scope>
    <source>
        <strain evidence="10">ZZ-2019</strain>
        <tissue evidence="10">Adductor muscle</tissue>
    </source>
</reference>
<feature type="transmembrane region" description="Helical" evidence="8">
    <location>
        <begin position="88"/>
        <end position="111"/>
    </location>
</feature>
<feature type="domain" description="Major facilitator superfamily (MFS) profile" evidence="9">
    <location>
        <begin position="33"/>
        <end position="468"/>
    </location>
</feature>
<dbReference type="GO" id="GO:0030672">
    <property type="term" value="C:synaptic vesicle membrane"/>
    <property type="evidence" value="ECO:0007669"/>
    <property type="project" value="TreeGrafter"/>
</dbReference>
<dbReference type="FunFam" id="1.20.1250.20:FF:000423">
    <property type="entry name" value="Putative inorganic phosphate cotransporter-like Protein"/>
    <property type="match status" value="1"/>
</dbReference>
<evidence type="ECO:0000256" key="7">
    <source>
        <dbReference type="SAM" id="MobiDB-lite"/>
    </source>
</evidence>
<organism evidence="10 11">
    <name type="scientific">Pinctada imbricata</name>
    <name type="common">Atlantic pearl-oyster</name>
    <name type="synonym">Pinctada martensii</name>
    <dbReference type="NCBI Taxonomy" id="66713"/>
    <lineage>
        <taxon>Eukaryota</taxon>
        <taxon>Metazoa</taxon>
        <taxon>Spiralia</taxon>
        <taxon>Lophotrochozoa</taxon>
        <taxon>Mollusca</taxon>
        <taxon>Bivalvia</taxon>
        <taxon>Autobranchia</taxon>
        <taxon>Pteriomorphia</taxon>
        <taxon>Pterioida</taxon>
        <taxon>Pterioidea</taxon>
        <taxon>Pteriidae</taxon>
        <taxon>Pinctada</taxon>
    </lineage>
</organism>
<feature type="transmembrane region" description="Helical" evidence="8">
    <location>
        <begin position="316"/>
        <end position="340"/>
    </location>
</feature>
<dbReference type="PANTHER" id="PTHR11662:SF456">
    <property type="entry name" value="VESICULAR GLUTAMATE TRANSPORTER, ISOFORM A"/>
    <property type="match status" value="1"/>
</dbReference>
<keyword evidence="3 8" id="KW-0812">Transmembrane</keyword>
<keyword evidence="5 8" id="KW-1133">Transmembrane helix</keyword>
<dbReference type="GO" id="GO:0098700">
    <property type="term" value="P:neurotransmitter loading into synaptic vesicle"/>
    <property type="evidence" value="ECO:0007669"/>
    <property type="project" value="TreeGrafter"/>
</dbReference>
<dbReference type="InterPro" id="IPR050382">
    <property type="entry name" value="MFS_Na/Anion_cotransporter"/>
</dbReference>
<keyword evidence="4" id="KW-0769">Symport</keyword>
<dbReference type="GO" id="GO:0060076">
    <property type="term" value="C:excitatory synapse"/>
    <property type="evidence" value="ECO:0007669"/>
    <property type="project" value="TreeGrafter"/>
</dbReference>
<dbReference type="FunFam" id="1.20.1250.20:FF:000003">
    <property type="entry name" value="Solute carrier family 17 member 3"/>
    <property type="match status" value="1"/>
</dbReference>
<keyword evidence="11" id="KW-1185">Reference proteome</keyword>
<evidence type="ECO:0000256" key="4">
    <source>
        <dbReference type="ARBA" id="ARBA00022847"/>
    </source>
</evidence>
<feature type="transmembrane region" description="Helical" evidence="8">
    <location>
        <begin position="184"/>
        <end position="210"/>
    </location>
</feature>
<dbReference type="GO" id="GO:0035249">
    <property type="term" value="P:synaptic transmission, glutamatergic"/>
    <property type="evidence" value="ECO:0007669"/>
    <property type="project" value="TreeGrafter"/>
</dbReference>
<evidence type="ECO:0000256" key="8">
    <source>
        <dbReference type="SAM" id="Phobius"/>
    </source>
</evidence>